<protein>
    <submittedName>
        <fullName evidence="2">Uncharacterized protein</fullName>
    </submittedName>
</protein>
<feature type="region of interest" description="Disordered" evidence="1">
    <location>
        <begin position="301"/>
        <end position="324"/>
    </location>
</feature>
<reference evidence="2" key="1">
    <citation type="submission" date="2021-12" db="EMBL/GenBank/DDBJ databases">
        <authorList>
            <person name="King R."/>
        </authorList>
    </citation>
    <scope>NUCLEOTIDE SEQUENCE</scope>
</reference>
<dbReference type="AlphaFoldDB" id="A0A9P0BFF7"/>
<evidence type="ECO:0000313" key="3">
    <source>
        <dbReference type="Proteomes" id="UP001154078"/>
    </source>
</evidence>
<dbReference type="Proteomes" id="UP001154078">
    <property type="component" value="Chromosome 8"/>
</dbReference>
<sequence length="356" mass="40892">MKKEAEALTLQIKTMESLNKSISQASINLSLEEEEQVAELSPKLKATKKKIEDIHIFITKNRNVHTELKEMCGSLRSTINSVAKEYIRDKTSELEKGGEFTREIKRLGEIIRNHNEPKSRLCEKCAINADTMPDTLKSIPSDITYEIFQEIEDKTWEEKAYKNTETKVRDPTTCRESSAKVVFIEPGNEKMAESIQRIYLNRYPNLGEIKEDYGSLYQAISIRNSEGVTCKDVQVIYKIKTEHDQKHLWDKLQKLKEEKKEGGTIAFHHLKSTSVIKLRKILEAVFQGAKNRLIIYTTRRKLQEQGEGNPKDRERTTGGGDRNTYALILKSTGDDYKDTLAKIKNTVQDPKNAKHN</sequence>
<evidence type="ECO:0000313" key="2">
    <source>
        <dbReference type="EMBL" id="CAH0561730.1"/>
    </source>
</evidence>
<feature type="compositionally biased region" description="Basic and acidic residues" evidence="1">
    <location>
        <begin position="301"/>
        <end position="316"/>
    </location>
</feature>
<gene>
    <name evidence="2" type="ORF">MELIAE_LOCUS11067</name>
</gene>
<dbReference type="EMBL" id="OV121139">
    <property type="protein sequence ID" value="CAH0561730.1"/>
    <property type="molecule type" value="Genomic_DNA"/>
</dbReference>
<name>A0A9P0BFF7_BRAAE</name>
<keyword evidence="3" id="KW-1185">Reference proteome</keyword>
<organism evidence="2 3">
    <name type="scientific">Brassicogethes aeneus</name>
    <name type="common">Rape pollen beetle</name>
    <name type="synonym">Meligethes aeneus</name>
    <dbReference type="NCBI Taxonomy" id="1431903"/>
    <lineage>
        <taxon>Eukaryota</taxon>
        <taxon>Metazoa</taxon>
        <taxon>Ecdysozoa</taxon>
        <taxon>Arthropoda</taxon>
        <taxon>Hexapoda</taxon>
        <taxon>Insecta</taxon>
        <taxon>Pterygota</taxon>
        <taxon>Neoptera</taxon>
        <taxon>Endopterygota</taxon>
        <taxon>Coleoptera</taxon>
        <taxon>Polyphaga</taxon>
        <taxon>Cucujiformia</taxon>
        <taxon>Nitidulidae</taxon>
        <taxon>Meligethinae</taxon>
        <taxon>Brassicogethes</taxon>
    </lineage>
</organism>
<accession>A0A9P0BFF7</accession>
<proteinExistence type="predicted"/>
<evidence type="ECO:0000256" key="1">
    <source>
        <dbReference type="SAM" id="MobiDB-lite"/>
    </source>
</evidence>
<dbReference type="OrthoDB" id="6779752at2759"/>